<organism evidence="3 4">
    <name type="scientific">Dactylosporangium cerinum</name>
    <dbReference type="NCBI Taxonomy" id="1434730"/>
    <lineage>
        <taxon>Bacteria</taxon>
        <taxon>Bacillati</taxon>
        <taxon>Actinomycetota</taxon>
        <taxon>Actinomycetes</taxon>
        <taxon>Micromonosporales</taxon>
        <taxon>Micromonosporaceae</taxon>
        <taxon>Dactylosporangium</taxon>
    </lineage>
</organism>
<name>A0ABV9VQA2_9ACTN</name>
<dbReference type="Proteomes" id="UP001595912">
    <property type="component" value="Unassembled WGS sequence"/>
</dbReference>
<evidence type="ECO:0008006" key="5">
    <source>
        <dbReference type="Google" id="ProtNLM"/>
    </source>
</evidence>
<sequence>MPKYKRVLELLSASLLVSALAACGSTDDDGARGAGAGRASTPADGPSAEFRDRNLLVTAVCSAAANGGWLVSVDGWDPKTWAHESKAEFAVPASVLATEQQADASPKSRSGLIALCTSDPRGPLSRSTRDGEGDAASVRLARSLFDRNFTKMAVVIRDGNNGASHVGFVDRSGKLTDLTATDTGFGATPREQRAVLSPDGADIWFSYRAGGVWNVGSRSTGGDHKLTERSTGRAPDELPIFLVGDPVHALLAYNVVVSPDGKRYSGWVPGNNEGDVFAVPAGTAALTNSTPKVADNGCAEAVGWLDDTTLLCSAGDANLAAVAVDGPTSQEQQPILPDTNRTNIGMVISPDGGQVVFLSAAGTEREYWISGTKRGATPKKVERTGEFSALGDTAVFIEWR</sequence>
<keyword evidence="2" id="KW-0732">Signal</keyword>
<protein>
    <recommendedName>
        <fullName evidence="5">WD40 repeat protein</fullName>
    </recommendedName>
</protein>
<dbReference type="RefSeq" id="WP_380114432.1">
    <property type="nucleotide sequence ID" value="NZ_JBHSIU010000011.1"/>
</dbReference>
<feature type="region of interest" description="Disordered" evidence="1">
    <location>
        <begin position="29"/>
        <end position="48"/>
    </location>
</feature>
<evidence type="ECO:0000313" key="4">
    <source>
        <dbReference type="Proteomes" id="UP001595912"/>
    </source>
</evidence>
<proteinExistence type="predicted"/>
<gene>
    <name evidence="3" type="ORF">ACFPIJ_10065</name>
</gene>
<evidence type="ECO:0000313" key="3">
    <source>
        <dbReference type="EMBL" id="MFC4998177.1"/>
    </source>
</evidence>
<comment type="caution">
    <text evidence="3">The sequence shown here is derived from an EMBL/GenBank/DDBJ whole genome shotgun (WGS) entry which is preliminary data.</text>
</comment>
<accession>A0ABV9VQA2</accession>
<dbReference type="Gene3D" id="2.120.10.30">
    <property type="entry name" value="TolB, C-terminal domain"/>
    <property type="match status" value="1"/>
</dbReference>
<dbReference type="PROSITE" id="PS51257">
    <property type="entry name" value="PROKAR_LIPOPROTEIN"/>
    <property type="match status" value="1"/>
</dbReference>
<dbReference type="EMBL" id="JBHSIU010000011">
    <property type="protein sequence ID" value="MFC4998177.1"/>
    <property type="molecule type" value="Genomic_DNA"/>
</dbReference>
<keyword evidence="4" id="KW-1185">Reference proteome</keyword>
<dbReference type="SUPFAM" id="SSF82171">
    <property type="entry name" value="DPP6 N-terminal domain-like"/>
    <property type="match status" value="1"/>
</dbReference>
<reference evidence="4" key="1">
    <citation type="journal article" date="2019" name="Int. J. Syst. Evol. Microbiol.">
        <title>The Global Catalogue of Microorganisms (GCM) 10K type strain sequencing project: providing services to taxonomists for standard genome sequencing and annotation.</title>
        <authorList>
            <consortium name="The Broad Institute Genomics Platform"/>
            <consortium name="The Broad Institute Genome Sequencing Center for Infectious Disease"/>
            <person name="Wu L."/>
            <person name="Ma J."/>
        </authorList>
    </citation>
    <scope>NUCLEOTIDE SEQUENCE [LARGE SCALE GENOMIC DNA]</scope>
    <source>
        <strain evidence="4">CGMCC 4.7152</strain>
    </source>
</reference>
<dbReference type="InterPro" id="IPR011042">
    <property type="entry name" value="6-blade_b-propeller_TolB-like"/>
</dbReference>
<feature type="chain" id="PRO_5046635089" description="WD40 repeat protein" evidence="2">
    <location>
        <begin position="22"/>
        <end position="400"/>
    </location>
</feature>
<feature type="signal peptide" evidence="2">
    <location>
        <begin position="1"/>
        <end position="21"/>
    </location>
</feature>
<evidence type="ECO:0000256" key="2">
    <source>
        <dbReference type="SAM" id="SignalP"/>
    </source>
</evidence>
<evidence type="ECO:0000256" key="1">
    <source>
        <dbReference type="SAM" id="MobiDB-lite"/>
    </source>
</evidence>